<reference evidence="3" key="2">
    <citation type="submission" date="2020-10" db="UniProtKB">
        <authorList>
            <consortium name="WormBaseParasite"/>
        </authorList>
    </citation>
    <scope>IDENTIFICATION</scope>
</reference>
<dbReference type="AlphaFoldDB" id="A0A7E4ZPZ4"/>
<keyword evidence="1" id="KW-1133">Transmembrane helix</keyword>
<name>A0A7E4ZPZ4_PANRE</name>
<keyword evidence="2" id="KW-1185">Reference proteome</keyword>
<evidence type="ECO:0000313" key="3">
    <source>
        <dbReference type="WBParaSite" id="Pan_g10178.t1"/>
    </source>
</evidence>
<evidence type="ECO:0000313" key="2">
    <source>
        <dbReference type="Proteomes" id="UP000492821"/>
    </source>
</evidence>
<proteinExistence type="predicted"/>
<sequence length="185" mass="20395">MERRQRRKARVLANGEARIQSLFTGSSPVSDHTVTSTTEASEVTTKVPFDDTKVSKFFGVSEADDEITCVPPNYAEKIEALHLQVVSFIGAIFALLNITGVITTIVPTWLTVILVYHLCRLTQSEKFPKHGYAVNFLLAGGIDERLVRYGGFVLDAGTAALIDSIVMTFSFVVVTTAYRVVLFFI</sequence>
<feature type="transmembrane region" description="Helical" evidence="1">
    <location>
        <begin position="159"/>
        <end position="184"/>
    </location>
</feature>
<feature type="transmembrane region" description="Helical" evidence="1">
    <location>
        <begin position="85"/>
        <end position="118"/>
    </location>
</feature>
<protein>
    <submittedName>
        <fullName evidence="3">Pecanex-like protein</fullName>
    </submittedName>
</protein>
<dbReference type="WBParaSite" id="Pan_g10178.t1">
    <property type="protein sequence ID" value="Pan_g10178.t1"/>
    <property type="gene ID" value="Pan_g10178"/>
</dbReference>
<dbReference type="Proteomes" id="UP000492821">
    <property type="component" value="Unassembled WGS sequence"/>
</dbReference>
<keyword evidence="1" id="KW-0472">Membrane</keyword>
<reference evidence="2" key="1">
    <citation type="journal article" date="2013" name="Genetics">
        <title>The draft genome and transcriptome of Panagrellus redivivus are shaped by the harsh demands of a free-living lifestyle.</title>
        <authorList>
            <person name="Srinivasan J."/>
            <person name="Dillman A.R."/>
            <person name="Macchietto M.G."/>
            <person name="Heikkinen L."/>
            <person name="Lakso M."/>
            <person name="Fracchia K.M."/>
            <person name="Antoshechkin I."/>
            <person name="Mortazavi A."/>
            <person name="Wong G."/>
            <person name="Sternberg P.W."/>
        </authorList>
    </citation>
    <scope>NUCLEOTIDE SEQUENCE [LARGE SCALE GENOMIC DNA]</scope>
    <source>
        <strain evidence="2">MT8872</strain>
    </source>
</reference>
<accession>A0A7E4ZPZ4</accession>
<organism evidence="2 3">
    <name type="scientific">Panagrellus redivivus</name>
    <name type="common">Microworm</name>
    <dbReference type="NCBI Taxonomy" id="6233"/>
    <lineage>
        <taxon>Eukaryota</taxon>
        <taxon>Metazoa</taxon>
        <taxon>Ecdysozoa</taxon>
        <taxon>Nematoda</taxon>
        <taxon>Chromadorea</taxon>
        <taxon>Rhabditida</taxon>
        <taxon>Tylenchina</taxon>
        <taxon>Panagrolaimomorpha</taxon>
        <taxon>Panagrolaimoidea</taxon>
        <taxon>Panagrolaimidae</taxon>
        <taxon>Panagrellus</taxon>
    </lineage>
</organism>
<evidence type="ECO:0000256" key="1">
    <source>
        <dbReference type="SAM" id="Phobius"/>
    </source>
</evidence>
<keyword evidence="1" id="KW-0812">Transmembrane</keyword>